<name>A0A1W7AD72_9STAP</name>
<feature type="compositionally biased region" description="Basic and acidic residues" evidence="1">
    <location>
        <begin position="23"/>
        <end position="35"/>
    </location>
</feature>
<accession>A0A1W7AD72</accession>
<keyword evidence="3" id="KW-1185">Reference proteome</keyword>
<gene>
    <name evidence="2" type="ORF">MCCS_19080</name>
</gene>
<dbReference type="EMBL" id="CP021059">
    <property type="protein sequence ID" value="ARQ07534.1"/>
    <property type="molecule type" value="Genomic_DNA"/>
</dbReference>
<proteinExistence type="predicted"/>
<dbReference type="KEGG" id="mcak:MCCS_19080"/>
<dbReference type="Proteomes" id="UP000194154">
    <property type="component" value="Chromosome"/>
</dbReference>
<dbReference type="AlphaFoldDB" id="A0A1W7AD72"/>
<evidence type="ECO:0000313" key="3">
    <source>
        <dbReference type="Proteomes" id="UP000194154"/>
    </source>
</evidence>
<dbReference type="GeneID" id="35295999"/>
<dbReference type="RefSeq" id="WP_086043087.1">
    <property type="nucleotide sequence ID" value="NZ_CBCRZA010000004.1"/>
</dbReference>
<evidence type="ECO:0000313" key="2">
    <source>
        <dbReference type="EMBL" id="ARQ07534.1"/>
    </source>
</evidence>
<organism evidence="2 3">
    <name type="scientific">Macrococcoides canis</name>
    <dbReference type="NCBI Taxonomy" id="1855823"/>
    <lineage>
        <taxon>Bacteria</taxon>
        <taxon>Bacillati</taxon>
        <taxon>Bacillota</taxon>
        <taxon>Bacilli</taxon>
        <taxon>Bacillales</taxon>
        <taxon>Staphylococcaceae</taxon>
        <taxon>Macrococcoides</taxon>
    </lineage>
</organism>
<evidence type="ECO:0000256" key="1">
    <source>
        <dbReference type="SAM" id="MobiDB-lite"/>
    </source>
</evidence>
<sequence>MKWLKLLLVSSVFCTACQSIDDSNEKSDNKAEVENKTNTSVKTKEPKEPGKKVNDTTNNKEKVVIKEPKPISKSIISDVEKKEFDSPESVLSYFKSKVDKNTSDFIDIIHTNRYKAYSILNIKYHIKEADGSLLTLGHIYKNENNKYKIKFVLVEGLFKVGEKPQYNKQKINGVNYEYYIGDIKETKIIDLQYQIVDKSKTTEFSMRSDIDN</sequence>
<feature type="region of interest" description="Disordered" evidence="1">
    <location>
        <begin position="22"/>
        <end position="58"/>
    </location>
</feature>
<reference evidence="2 3" key="1">
    <citation type="journal article" date="2017" name="Int. J. Syst. Evol. Microbiol.">
        <title>Macrococcus canis sp. nov., a skin bacterium associated with infections in dogs.</title>
        <authorList>
            <person name="Gobeli Brawand S."/>
            <person name="Cotting K."/>
            <person name="Gomez-Sanz E."/>
            <person name="Collaud A."/>
            <person name="Thomann A."/>
            <person name="Brodard I."/>
            <person name="Rodriguez-Campos S."/>
            <person name="Strauss C."/>
            <person name="Perreten V."/>
        </authorList>
    </citation>
    <scope>NUCLEOTIDE SEQUENCE [LARGE SCALE GENOMIC DNA]</scope>
    <source>
        <strain evidence="2 3">KM45013</strain>
    </source>
</reference>
<protein>
    <submittedName>
        <fullName evidence="2">Uncharacterized protein</fullName>
    </submittedName>
</protein>
<feature type="compositionally biased region" description="Basic and acidic residues" evidence="1">
    <location>
        <begin position="42"/>
        <end position="58"/>
    </location>
</feature>